<dbReference type="GO" id="GO:0015658">
    <property type="term" value="F:branched-chain amino acid transmembrane transporter activity"/>
    <property type="evidence" value="ECO:0007669"/>
    <property type="project" value="InterPro"/>
</dbReference>
<dbReference type="CDD" id="cd06581">
    <property type="entry name" value="TM_PBP1_LivM_like"/>
    <property type="match status" value="1"/>
</dbReference>
<evidence type="ECO:0000313" key="8">
    <source>
        <dbReference type="Proteomes" id="UP000184485"/>
    </source>
</evidence>
<proteinExistence type="predicted"/>
<dbReference type="STRING" id="1122133.SAMN02745157_4399"/>
<keyword evidence="3 6" id="KW-0812">Transmembrane</keyword>
<dbReference type="PANTHER" id="PTHR30482">
    <property type="entry name" value="HIGH-AFFINITY BRANCHED-CHAIN AMINO ACID TRANSPORT SYSTEM PERMEASE"/>
    <property type="match status" value="1"/>
</dbReference>
<comment type="subcellular location">
    <subcellularLocation>
        <location evidence="1">Cell membrane</location>
        <topology evidence="1">Multi-pass membrane protein</topology>
    </subcellularLocation>
</comment>
<dbReference type="RefSeq" id="WP_244540325.1">
    <property type="nucleotide sequence ID" value="NZ_FQUP01000005.1"/>
</dbReference>
<evidence type="ECO:0000256" key="6">
    <source>
        <dbReference type="SAM" id="Phobius"/>
    </source>
</evidence>
<keyword evidence="2" id="KW-1003">Cell membrane</keyword>
<dbReference type="GO" id="GO:0005886">
    <property type="term" value="C:plasma membrane"/>
    <property type="evidence" value="ECO:0007669"/>
    <property type="project" value="UniProtKB-SubCell"/>
</dbReference>
<dbReference type="EMBL" id="FQUP01000005">
    <property type="protein sequence ID" value="SHG52387.1"/>
    <property type="molecule type" value="Genomic_DNA"/>
</dbReference>
<feature type="transmembrane region" description="Helical" evidence="6">
    <location>
        <begin position="165"/>
        <end position="187"/>
    </location>
</feature>
<dbReference type="Pfam" id="PF02653">
    <property type="entry name" value="BPD_transp_2"/>
    <property type="match status" value="1"/>
</dbReference>
<evidence type="ECO:0000256" key="4">
    <source>
        <dbReference type="ARBA" id="ARBA00022989"/>
    </source>
</evidence>
<feature type="transmembrane region" description="Helical" evidence="6">
    <location>
        <begin position="49"/>
        <end position="68"/>
    </location>
</feature>
<name>A0A1M5KHY9_9HYPH</name>
<dbReference type="InterPro" id="IPR043428">
    <property type="entry name" value="LivM-like"/>
</dbReference>
<evidence type="ECO:0000256" key="5">
    <source>
        <dbReference type="ARBA" id="ARBA00023136"/>
    </source>
</evidence>
<feature type="transmembrane region" description="Helical" evidence="6">
    <location>
        <begin position="99"/>
        <end position="118"/>
    </location>
</feature>
<dbReference type="AlphaFoldDB" id="A0A1M5KHY9"/>
<gene>
    <name evidence="7" type="ORF">SAMN02745157_4399</name>
</gene>
<reference evidence="7 8" key="1">
    <citation type="submission" date="2016-11" db="EMBL/GenBank/DDBJ databases">
        <authorList>
            <person name="Jaros S."/>
            <person name="Januszkiewicz K."/>
            <person name="Wedrychowicz H."/>
        </authorList>
    </citation>
    <scope>NUCLEOTIDE SEQUENCE [LARGE SCALE GENOMIC DNA]</scope>
    <source>
        <strain evidence="7 8">DSM 19436</strain>
    </source>
</reference>
<dbReference type="PANTHER" id="PTHR30482:SF17">
    <property type="entry name" value="ABC TRANSPORTER ATP-BINDING PROTEIN"/>
    <property type="match status" value="1"/>
</dbReference>
<dbReference type="Proteomes" id="UP000184485">
    <property type="component" value="Unassembled WGS sequence"/>
</dbReference>
<evidence type="ECO:0000256" key="2">
    <source>
        <dbReference type="ARBA" id="ARBA00022475"/>
    </source>
</evidence>
<keyword evidence="5 6" id="KW-0472">Membrane</keyword>
<evidence type="ECO:0000256" key="3">
    <source>
        <dbReference type="ARBA" id="ARBA00022692"/>
    </source>
</evidence>
<keyword evidence="4 6" id="KW-1133">Transmembrane helix</keyword>
<feature type="transmembrane region" description="Helical" evidence="6">
    <location>
        <begin position="75"/>
        <end position="93"/>
    </location>
</feature>
<evidence type="ECO:0000256" key="1">
    <source>
        <dbReference type="ARBA" id="ARBA00004651"/>
    </source>
</evidence>
<feature type="transmembrane region" description="Helical" evidence="6">
    <location>
        <begin position="252"/>
        <end position="279"/>
    </location>
</feature>
<protein>
    <submittedName>
        <fullName evidence="7">Branched-chain amino acid transport system permease protein</fullName>
    </submittedName>
</protein>
<feature type="transmembrane region" description="Helical" evidence="6">
    <location>
        <begin position="218"/>
        <end position="237"/>
    </location>
</feature>
<feature type="transmembrane region" description="Helical" evidence="6">
    <location>
        <begin position="125"/>
        <end position="145"/>
    </location>
</feature>
<dbReference type="InterPro" id="IPR001851">
    <property type="entry name" value="ABC_transp_permease"/>
</dbReference>
<sequence length="338" mass="35977">MAAVTTMLSRSPGRHHLLLMPAVLLVLALCAVAAPFVVGEGLLRLSSEILLIFAMAQMWNLLSGYAGLLSIGHQVFVGAGAYGMFALSIHAGVNPYVAIAFAPFVSGLLAALVAPILFRLRDAYFTIGMWVFSEIVTILVGKSNWLGGQNGLTLSALRDMDPDWISPISFWWAAFAAIGSLVLLAGLMRSRLGLALLAVRDNDVAASSLGIDVWRSRFIAFVISAAGTGLCGAIYFLGPAHILPAAGFDPNWVVIMLFICVVGGLGTIEGPIVGTIVYFGLRQAFATSGNWYLILMGSVAVVVMLVARKGLWGTLHARYGISLIPIRREPPSDKTFGI</sequence>
<organism evidence="7 8">
    <name type="scientific">Kaistia soli DSM 19436</name>
    <dbReference type="NCBI Taxonomy" id="1122133"/>
    <lineage>
        <taxon>Bacteria</taxon>
        <taxon>Pseudomonadati</taxon>
        <taxon>Pseudomonadota</taxon>
        <taxon>Alphaproteobacteria</taxon>
        <taxon>Hyphomicrobiales</taxon>
        <taxon>Kaistiaceae</taxon>
        <taxon>Kaistia</taxon>
    </lineage>
</organism>
<keyword evidence="8" id="KW-1185">Reference proteome</keyword>
<feature type="transmembrane region" description="Helical" evidence="6">
    <location>
        <begin position="291"/>
        <end position="307"/>
    </location>
</feature>
<accession>A0A1M5KHY9</accession>
<evidence type="ECO:0000313" key="7">
    <source>
        <dbReference type="EMBL" id="SHG52387.1"/>
    </source>
</evidence>